<protein>
    <submittedName>
        <fullName evidence="2">Heavy-metal-associated domain-containing protein</fullName>
    </submittedName>
</protein>
<dbReference type="GO" id="GO:0046872">
    <property type="term" value="F:metal ion binding"/>
    <property type="evidence" value="ECO:0007669"/>
    <property type="project" value="InterPro"/>
</dbReference>
<dbReference type="Gene3D" id="3.30.70.100">
    <property type="match status" value="1"/>
</dbReference>
<dbReference type="PROSITE" id="PS50846">
    <property type="entry name" value="HMA_2"/>
    <property type="match status" value="1"/>
</dbReference>
<dbReference type="Proteomes" id="UP001226762">
    <property type="component" value="Unassembled WGS sequence"/>
</dbReference>
<evidence type="ECO:0000313" key="2">
    <source>
        <dbReference type="EMBL" id="MDQ2091192.1"/>
    </source>
</evidence>
<proteinExistence type="predicted"/>
<name>A0AAE4B5I3_9RHOB</name>
<keyword evidence="3" id="KW-1185">Reference proteome</keyword>
<dbReference type="EMBL" id="JANHAX010000004">
    <property type="protein sequence ID" value="MDQ2091192.1"/>
    <property type="molecule type" value="Genomic_DNA"/>
</dbReference>
<dbReference type="SUPFAM" id="SSF55008">
    <property type="entry name" value="HMA, heavy metal-associated domain"/>
    <property type="match status" value="1"/>
</dbReference>
<gene>
    <name evidence="2" type="ORF">NO357_14910</name>
</gene>
<dbReference type="InterPro" id="IPR036163">
    <property type="entry name" value="HMA_dom_sf"/>
</dbReference>
<dbReference type="InterPro" id="IPR006121">
    <property type="entry name" value="HMA_dom"/>
</dbReference>
<evidence type="ECO:0000259" key="1">
    <source>
        <dbReference type="PROSITE" id="PS50846"/>
    </source>
</evidence>
<sequence>MKFTVPNMSCGHCTASIEDKIHDADEGAEVSCDLESKIVEVDSVLDAAEIAAAIQAAGFEASPA</sequence>
<reference evidence="2" key="2">
    <citation type="submission" date="2023-02" db="EMBL/GenBank/DDBJ databases">
        <title>'Rhodoalgimonas zhirmunskyi' gen. nov., isolated from a red alga.</title>
        <authorList>
            <person name="Nedashkovskaya O.I."/>
            <person name="Otstavnykh N.Y."/>
            <person name="Bystritskaya E.P."/>
            <person name="Balabanova L.A."/>
            <person name="Isaeva M.P."/>
        </authorList>
    </citation>
    <scope>NUCLEOTIDE SEQUENCE</scope>
    <source>
        <strain evidence="2">KCTC 52189</strain>
    </source>
</reference>
<dbReference type="RefSeq" id="WP_306736477.1">
    <property type="nucleotide sequence ID" value="NZ_JANHAX010000004.1"/>
</dbReference>
<feature type="domain" description="HMA" evidence="1">
    <location>
        <begin position="1"/>
        <end position="62"/>
    </location>
</feature>
<evidence type="ECO:0000313" key="3">
    <source>
        <dbReference type="Proteomes" id="UP001226762"/>
    </source>
</evidence>
<comment type="caution">
    <text evidence="2">The sequence shown here is derived from an EMBL/GenBank/DDBJ whole genome shotgun (WGS) entry which is preliminary data.</text>
</comment>
<reference evidence="2" key="1">
    <citation type="submission" date="2022-07" db="EMBL/GenBank/DDBJ databases">
        <authorList>
            <person name="Otstavnykh N."/>
            <person name="Isaeva M."/>
            <person name="Bystritskaya E."/>
        </authorList>
    </citation>
    <scope>NUCLEOTIDE SEQUENCE</scope>
    <source>
        <strain evidence="2">KCTC 52189</strain>
    </source>
</reference>
<dbReference type="AlphaFoldDB" id="A0AAE4B5I3"/>
<dbReference type="Pfam" id="PF00403">
    <property type="entry name" value="HMA"/>
    <property type="match status" value="1"/>
</dbReference>
<accession>A0AAE4B5I3</accession>
<organism evidence="2 3">
    <name type="scientific">Marimonas arenosa</name>
    <dbReference type="NCBI Taxonomy" id="1795305"/>
    <lineage>
        <taxon>Bacteria</taxon>
        <taxon>Pseudomonadati</taxon>
        <taxon>Pseudomonadota</taxon>
        <taxon>Alphaproteobacteria</taxon>
        <taxon>Rhodobacterales</taxon>
        <taxon>Paracoccaceae</taxon>
        <taxon>Marimonas</taxon>
    </lineage>
</organism>